<dbReference type="Pfam" id="PF00571">
    <property type="entry name" value="CBS"/>
    <property type="match status" value="1"/>
</dbReference>
<accession>A0A8J7MF87</accession>
<dbReference type="GO" id="GO:0005886">
    <property type="term" value="C:plasma membrane"/>
    <property type="evidence" value="ECO:0007669"/>
    <property type="project" value="TreeGrafter"/>
</dbReference>
<evidence type="ECO:0000256" key="2">
    <source>
        <dbReference type="ARBA" id="ARBA00022692"/>
    </source>
</evidence>
<dbReference type="RefSeq" id="WP_200311621.1">
    <property type="nucleotide sequence ID" value="NZ_JAENIM010000039.1"/>
</dbReference>
<feature type="domain" description="CBS" evidence="10">
    <location>
        <begin position="265"/>
        <end position="323"/>
    </location>
</feature>
<keyword evidence="2 8" id="KW-0812">Transmembrane</keyword>
<evidence type="ECO:0000256" key="6">
    <source>
        <dbReference type="ARBA" id="ARBA00023136"/>
    </source>
</evidence>
<keyword evidence="5 7" id="KW-0129">CBS domain</keyword>
<evidence type="ECO:0000256" key="8">
    <source>
        <dbReference type="PROSITE-ProRule" id="PRU01193"/>
    </source>
</evidence>
<dbReference type="PANTHER" id="PTHR22777:SF4">
    <property type="entry name" value="UPF0053 PROTEIN SLL1254"/>
    <property type="match status" value="1"/>
</dbReference>
<evidence type="ECO:0000256" key="4">
    <source>
        <dbReference type="ARBA" id="ARBA00022989"/>
    </source>
</evidence>
<dbReference type="PROSITE" id="PS51846">
    <property type="entry name" value="CNNM"/>
    <property type="match status" value="1"/>
</dbReference>
<evidence type="ECO:0000313" key="13">
    <source>
        <dbReference type="Proteomes" id="UP000624703"/>
    </source>
</evidence>
<dbReference type="CDD" id="cd04590">
    <property type="entry name" value="CBS_pair_CorC_HlyC_assoc"/>
    <property type="match status" value="1"/>
</dbReference>
<evidence type="ECO:0000259" key="10">
    <source>
        <dbReference type="PROSITE" id="PS51371"/>
    </source>
</evidence>
<dbReference type="Gene3D" id="3.10.580.10">
    <property type="entry name" value="CBS-domain"/>
    <property type="match status" value="1"/>
</dbReference>
<gene>
    <name evidence="12" type="ORF">JIN82_10730</name>
</gene>
<dbReference type="InterPro" id="IPR044751">
    <property type="entry name" value="Ion_transp-like_CBS"/>
</dbReference>
<comment type="caution">
    <text evidence="12">The sequence shown here is derived from an EMBL/GenBank/DDBJ whole genome shotgun (WGS) entry which is preliminary data.</text>
</comment>
<dbReference type="SUPFAM" id="SSF54631">
    <property type="entry name" value="CBS-domain pair"/>
    <property type="match status" value="1"/>
</dbReference>
<evidence type="ECO:0000256" key="1">
    <source>
        <dbReference type="ARBA" id="ARBA00004141"/>
    </source>
</evidence>
<dbReference type="Pfam" id="PF01595">
    <property type="entry name" value="CNNM"/>
    <property type="match status" value="1"/>
</dbReference>
<evidence type="ECO:0000256" key="3">
    <source>
        <dbReference type="ARBA" id="ARBA00022737"/>
    </source>
</evidence>
<evidence type="ECO:0000313" key="12">
    <source>
        <dbReference type="EMBL" id="MBK1791626.1"/>
    </source>
</evidence>
<protein>
    <submittedName>
        <fullName evidence="12">DUF21 domain-containing protein</fullName>
    </submittedName>
</protein>
<dbReference type="InterPro" id="IPR000644">
    <property type="entry name" value="CBS_dom"/>
</dbReference>
<evidence type="ECO:0000259" key="11">
    <source>
        <dbReference type="PROSITE" id="PS51846"/>
    </source>
</evidence>
<keyword evidence="3" id="KW-0677">Repeat</keyword>
<reference evidence="12" key="1">
    <citation type="submission" date="2021-01" db="EMBL/GenBank/DDBJ databases">
        <title>Modified the classification status of verrucomicrobia.</title>
        <authorList>
            <person name="Feng X."/>
        </authorList>
    </citation>
    <scope>NUCLEOTIDE SEQUENCE</scope>
    <source>
        <strain evidence="12">_KCTC 22039</strain>
    </source>
</reference>
<keyword evidence="13" id="KW-1185">Reference proteome</keyword>
<dbReference type="AlphaFoldDB" id="A0A8J7MF87"/>
<name>A0A8J7MF87_9BACT</name>
<dbReference type="Proteomes" id="UP000624703">
    <property type="component" value="Unassembled WGS sequence"/>
</dbReference>
<dbReference type="PANTHER" id="PTHR22777">
    <property type="entry name" value="HEMOLYSIN-RELATED"/>
    <property type="match status" value="1"/>
</dbReference>
<feature type="transmembrane region" description="Helical" evidence="9">
    <location>
        <begin position="89"/>
        <end position="107"/>
    </location>
</feature>
<organism evidence="12 13">
    <name type="scientific">Persicirhabdus sediminis</name>
    <dbReference type="NCBI Taxonomy" id="454144"/>
    <lineage>
        <taxon>Bacteria</taxon>
        <taxon>Pseudomonadati</taxon>
        <taxon>Verrucomicrobiota</taxon>
        <taxon>Verrucomicrobiia</taxon>
        <taxon>Verrucomicrobiales</taxon>
        <taxon>Verrucomicrobiaceae</taxon>
        <taxon>Persicirhabdus</taxon>
    </lineage>
</organism>
<dbReference type="PROSITE" id="PS51371">
    <property type="entry name" value="CBS"/>
    <property type="match status" value="2"/>
</dbReference>
<feature type="domain" description="CBS" evidence="10">
    <location>
        <begin position="200"/>
        <end position="259"/>
    </location>
</feature>
<sequence length="358" mass="39592">MVLLAVYLFIALFFSFLCSVAEAVILSVTPAYVAALEKEGKPSGKLLASLKNNINDTLAAILTLNTIAHTAGAAGVGAQATEVFGSKSLTIVSIILTILILVLSEIIPKSLGAAYWKQLSGVTAQFLAVLVWPMRKLGVLKLFQKLTSGMTHGSESAGLSRSEFAAMVDISEQEGLLVEQESKILKNLFLLHEMRVKDVMTPSTVVFALSEEVKVEEFFHKYDYVQFSRIPIYEGRRDQVKGFVLRSDLLLAQARGNSENRLSNYSREIEVTLDSIPLSSVFDEMLKTRAQIMLVVDEYGSMKGVLTLEDMLETLLGLEIIDERDKNVDMQQLARDLWKKRAATMGIELKSDDESNQS</sequence>
<feature type="domain" description="CNNM transmembrane" evidence="11">
    <location>
        <begin position="1"/>
        <end position="181"/>
    </location>
</feature>
<comment type="subcellular location">
    <subcellularLocation>
        <location evidence="1">Membrane</location>
        <topology evidence="1">Multi-pass membrane protein</topology>
    </subcellularLocation>
</comment>
<dbReference type="EMBL" id="JAENIM010000039">
    <property type="protein sequence ID" value="MBK1791626.1"/>
    <property type="molecule type" value="Genomic_DNA"/>
</dbReference>
<proteinExistence type="predicted"/>
<dbReference type="InterPro" id="IPR002550">
    <property type="entry name" value="CNNM"/>
</dbReference>
<evidence type="ECO:0000256" key="9">
    <source>
        <dbReference type="SAM" id="Phobius"/>
    </source>
</evidence>
<dbReference type="InterPro" id="IPR046342">
    <property type="entry name" value="CBS_dom_sf"/>
</dbReference>
<evidence type="ECO:0000256" key="7">
    <source>
        <dbReference type="PROSITE-ProRule" id="PRU00703"/>
    </source>
</evidence>
<evidence type="ECO:0000256" key="5">
    <source>
        <dbReference type="ARBA" id="ARBA00023122"/>
    </source>
</evidence>
<keyword evidence="6 8" id="KW-0472">Membrane</keyword>
<keyword evidence="4 8" id="KW-1133">Transmembrane helix</keyword>